<evidence type="ECO:0000259" key="1">
    <source>
        <dbReference type="Pfam" id="PF00534"/>
    </source>
</evidence>
<dbReference type="InterPro" id="IPR050194">
    <property type="entry name" value="Glycosyltransferase_grp1"/>
</dbReference>
<dbReference type="Pfam" id="PF00534">
    <property type="entry name" value="Glycos_transf_1"/>
    <property type="match status" value="1"/>
</dbReference>
<evidence type="ECO:0000313" key="2">
    <source>
        <dbReference type="EMBL" id="QDV44199.1"/>
    </source>
</evidence>
<keyword evidence="2" id="KW-0808">Transferase</keyword>
<sequence length="358" mass="39822">MKLMLLWARLPSYLAGFCRAMEAMYGHEVIVAGIGNDNLGEGESPVSDRLFEGIRRLEMTEQTANDAEAVAELVARVSPDVLMISGWQYKGYAKLYSNRDLGDLPIVLCADNTFRGTWKQFVGKFALRSFFSRSARVWVPGKAGRELMGYWNVPESKVLVGLYNVDSERIHQFEAGAHEKCDPPSFLFAGQLIQRKGFDLLCEAYSRYRRQVDSPWALTVCGRGPLDHLCQADGIDFKGFVDGSELPAYFYRSDVFVLPSVYDAWGVVLAEAACCGMPLIGTTTCGATADLIVDHDNGLAIEPGSSDAILEAMLWFHETGVVRRKEMGKRSQELCDPHTAAFVAHRMDEELRLLIPAQ</sequence>
<accession>A0A518HTL8</accession>
<reference evidence="2 3" key="1">
    <citation type="submission" date="2019-03" db="EMBL/GenBank/DDBJ databases">
        <title>Deep-cultivation of Planctomycetes and their phenomic and genomic characterization uncovers novel biology.</title>
        <authorList>
            <person name="Wiegand S."/>
            <person name="Jogler M."/>
            <person name="Boedeker C."/>
            <person name="Pinto D."/>
            <person name="Vollmers J."/>
            <person name="Rivas-Marin E."/>
            <person name="Kohn T."/>
            <person name="Peeters S.H."/>
            <person name="Heuer A."/>
            <person name="Rast P."/>
            <person name="Oberbeckmann S."/>
            <person name="Bunk B."/>
            <person name="Jeske O."/>
            <person name="Meyerdierks A."/>
            <person name="Storesund J.E."/>
            <person name="Kallscheuer N."/>
            <person name="Luecker S."/>
            <person name="Lage O.M."/>
            <person name="Pohl T."/>
            <person name="Merkel B.J."/>
            <person name="Hornburger P."/>
            <person name="Mueller R.-W."/>
            <person name="Bruemmer F."/>
            <person name="Labrenz M."/>
            <person name="Spormann A.M."/>
            <person name="Op den Camp H."/>
            <person name="Overmann J."/>
            <person name="Amann R."/>
            <person name="Jetten M.S.M."/>
            <person name="Mascher T."/>
            <person name="Medema M.H."/>
            <person name="Devos D.P."/>
            <person name="Kaster A.-K."/>
            <person name="Ovreas L."/>
            <person name="Rohde M."/>
            <person name="Galperin M.Y."/>
            <person name="Jogler C."/>
        </authorList>
    </citation>
    <scope>NUCLEOTIDE SEQUENCE [LARGE SCALE GENOMIC DNA]</scope>
    <source>
        <strain evidence="2 3">Enr13</strain>
    </source>
</reference>
<dbReference type="EMBL" id="CP037423">
    <property type="protein sequence ID" value="QDV44199.1"/>
    <property type="molecule type" value="Genomic_DNA"/>
</dbReference>
<dbReference type="SUPFAM" id="SSF53756">
    <property type="entry name" value="UDP-Glycosyltransferase/glycogen phosphorylase"/>
    <property type="match status" value="1"/>
</dbReference>
<feature type="domain" description="Glycosyl transferase family 1" evidence="1">
    <location>
        <begin position="181"/>
        <end position="332"/>
    </location>
</feature>
<dbReference type="InterPro" id="IPR001296">
    <property type="entry name" value="Glyco_trans_1"/>
</dbReference>
<dbReference type="PANTHER" id="PTHR45947">
    <property type="entry name" value="SULFOQUINOVOSYL TRANSFERASE SQD2"/>
    <property type="match status" value="1"/>
</dbReference>
<dbReference type="KEGG" id="snep:Enr13x_40610"/>
<protein>
    <submittedName>
        <fullName evidence="2">GDP-mannose-dependent alpha-(1-6)-phosphatidylinositol monomannoside mannosyltransferase</fullName>
    </submittedName>
</protein>
<dbReference type="PANTHER" id="PTHR45947:SF3">
    <property type="entry name" value="SULFOQUINOVOSYL TRANSFERASE SQD2"/>
    <property type="match status" value="1"/>
</dbReference>
<dbReference type="Proteomes" id="UP000319004">
    <property type="component" value="Chromosome"/>
</dbReference>
<dbReference type="AlphaFoldDB" id="A0A518HTL8"/>
<proteinExistence type="predicted"/>
<keyword evidence="3" id="KW-1185">Reference proteome</keyword>
<dbReference type="CDD" id="cd03801">
    <property type="entry name" value="GT4_PimA-like"/>
    <property type="match status" value="1"/>
</dbReference>
<organism evidence="2 3">
    <name type="scientific">Stieleria neptunia</name>
    <dbReference type="NCBI Taxonomy" id="2527979"/>
    <lineage>
        <taxon>Bacteria</taxon>
        <taxon>Pseudomonadati</taxon>
        <taxon>Planctomycetota</taxon>
        <taxon>Planctomycetia</taxon>
        <taxon>Pirellulales</taxon>
        <taxon>Pirellulaceae</taxon>
        <taxon>Stieleria</taxon>
    </lineage>
</organism>
<dbReference type="Gene3D" id="3.40.50.2000">
    <property type="entry name" value="Glycogen Phosphorylase B"/>
    <property type="match status" value="2"/>
</dbReference>
<evidence type="ECO:0000313" key="3">
    <source>
        <dbReference type="Proteomes" id="UP000319004"/>
    </source>
</evidence>
<dbReference type="RefSeq" id="WP_145388581.1">
    <property type="nucleotide sequence ID" value="NZ_CP037423.1"/>
</dbReference>
<name>A0A518HTL8_9BACT</name>
<dbReference type="OrthoDB" id="9811902at2"/>
<gene>
    <name evidence="2" type="primary">pimB_4</name>
    <name evidence="2" type="ORF">Enr13x_40610</name>
</gene>
<dbReference type="GO" id="GO:0016757">
    <property type="term" value="F:glycosyltransferase activity"/>
    <property type="evidence" value="ECO:0007669"/>
    <property type="project" value="UniProtKB-KW"/>
</dbReference>
<keyword evidence="2" id="KW-0328">Glycosyltransferase</keyword>